<evidence type="ECO:0000313" key="8">
    <source>
        <dbReference type="EMBL" id="QKJ20505.1"/>
    </source>
</evidence>
<dbReference type="PROSITE" id="PS00775">
    <property type="entry name" value="GLYCOSYL_HYDROL_F3"/>
    <property type="match status" value="1"/>
</dbReference>
<organism evidence="8 9">
    <name type="scientific">Microbacterium hominis</name>
    <dbReference type="NCBI Taxonomy" id="162426"/>
    <lineage>
        <taxon>Bacteria</taxon>
        <taxon>Bacillati</taxon>
        <taxon>Actinomycetota</taxon>
        <taxon>Actinomycetes</taxon>
        <taxon>Micrococcales</taxon>
        <taxon>Microbacteriaceae</taxon>
        <taxon>Microbacterium</taxon>
    </lineage>
</organism>
<protein>
    <recommendedName>
        <fullName evidence="5">Exo-alpha-(1-&gt;6)-L-arabinopyranosidase</fullName>
    </recommendedName>
</protein>
<dbReference type="AlphaFoldDB" id="A0A7D4U5Z1"/>
<dbReference type="InterPro" id="IPR001764">
    <property type="entry name" value="Glyco_hydro_3_N"/>
</dbReference>
<dbReference type="FunFam" id="2.60.40.10:FF:000495">
    <property type="entry name" value="Periplasmic beta-glucosidase"/>
    <property type="match status" value="1"/>
</dbReference>
<dbReference type="GO" id="GO:0005975">
    <property type="term" value="P:carbohydrate metabolic process"/>
    <property type="evidence" value="ECO:0007669"/>
    <property type="project" value="InterPro"/>
</dbReference>
<dbReference type="SUPFAM" id="SSF52279">
    <property type="entry name" value="Beta-D-glucan exohydrolase, C-terminal domain"/>
    <property type="match status" value="1"/>
</dbReference>
<dbReference type="InterPro" id="IPR050288">
    <property type="entry name" value="Cellulose_deg_GH3"/>
</dbReference>
<comment type="function">
    <text evidence="4">Catalyzes the hydrolysis of a non-reducing terminal alpha-L-arabinopyranosidic linkage in ginsenoside Rb2 (alpha-L-arabinopyranosyl-(1-&gt;6)-alpha-D-glucopyranosyl) to release alpha-D-glucopyranosyl (Rd). It is not able to hydrolyze alpha-L-arabinofuranosyl-(1-&gt;6)-alpha-D-glucopyranosyl (Rc).</text>
</comment>
<evidence type="ECO:0000313" key="9">
    <source>
        <dbReference type="Proteomes" id="UP000502498"/>
    </source>
</evidence>
<dbReference type="PANTHER" id="PTHR42715">
    <property type="entry name" value="BETA-GLUCOSIDASE"/>
    <property type="match status" value="1"/>
</dbReference>
<feature type="domain" description="Fibronectin type III-like" evidence="7">
    <location>
        <begin position="583"/>
        <end position="653"/>
    </location>
</feature>
<dbReference type="SMART" id="SM01217">
    <property type="entry name" value="Fn3_like"/>
    <property type="match status" value="1"/>
</dbReference>
<dbReference type="Pfam" id="PF00933">
    <property type="entry name" value="Glyco_hydro_3"/>
    <property type="match status" value="1"/>
</dbReference>
<evidence type="ECO:0000256" key="6">
    <source>
        <dbReference type="RuleBase" id="RU361161"/>
    </source>
</evidence>
<name>A0A7D4U5Z1_9MICO</name>
<dbReference type="InterPro" id="IPR019800">
    <property type="entry name" value="Glyco_hydro_3_AS"/>
</dbReference>
<dbReference type="Gene3D" id="3.40.50.1700">
    <property type="entry name" value="Glycoside hydrolase family 3 C-terminal domain"/>
    <property type="match status" value="1"/>
</dbReference>
<dbReference type="PRINTS" id="PR00133">
    <property type="entry name" value="GLHYDRLASE3"/>
</dbReference>
<dbReference type="SUPFAM" id="SSF51445">
    <property type="entry name" value="(Trans)glycosidases"/>
    <property type="match status" value="1"/>
</dbReference>
<dbReference type="Gene3D" id="3.20.20.300">
    <property type="entry name" value="Glycoside hydrolase, family 3, N-terminal domain"/>
    <property type="match status" value="1"/>
</dbReference>
<dbReference type="InterPro" id="IPR002772">
    <property type="entry name" value="Glyco_hydro_3_C"/>
</dbReference>
<dbReference type="GO" id="GO:0008422">
    <property type="term" value="F:beta-glucosidase activity"/>
    <property type="evidence" value="ECO:0007669"/>
    <property type="project" value="UniProtKB-ARBA"/>
</dbReference>
<dbReference type="InterPro" id="IPR013783">
    <property type="entry name" value="Ig-like_fold"/>
</dbReference>
<evidence type="ECO:0000256" key="2">
    <source>
        <dbReference type="ARBA" id="ARBA00022801"/>
    </source>
</evidence>
<dbReference type="EMBL" id="CP054038">
    <property type="protein sequence ID" value="QKJ20505.1"/>
    <property type="molecule type" value="Genomic_DNA"/>
</dbReference>
<dbReference type="InterPro" id="IPR036881">
    <property type="entry name" value="Glyco_hydro_3_C_sf"/>
</dbReference>
<dbReference type="Pfam" id="PF01915">
    <property type="entry name" value="Glyco_hydro_3_C"/>
    <property type="match status" value="1"/>
</dbReference>
<evidence type="ECO:0000256" key="5">
    <source>
        <dbReference type="ARBA" id="ARBA00074219"/>
    </source>
</evidence>
<dbReference type="RefSeq" id="WP_172990930.1">
    <property type="nucleotide sequence ID" value="NZ_CP054038.1"/>
</dbReference>
<evidence type="ECO:0000256" key="4">
    <source>
        <dbReference type="ARBA" id="ARBA00058905"/>
    </source>
</evidence>
<reference evidence="8 9" key="1">
    <citation type="submission" date="2020-05" db="EMBL/GenBank/DDBJ databases">
        <title>Strain PA2F3 complete genome.</title>
        <authorList>
            <person name="Kim Y.-S."/>
            <person name="Kim S.-J."/>
            <person name="Jung H.-k."/>
            <person name="Kim S.-E."/>
            <person name="Kim K.-H."/>
        </authorList>
    </citation>
    <scope>NUCLEOTIDE SEQUENCE [LARGE SCALE GENOMIC DNA]</scope>
    <source>
        <strain evidence="8 9">PA2F3</strain>
    </source>
</reference>
<keyword evidence="6" id="KW-0326">Glycosidase</keyword>
<keyword evidence="3" id="KW-0119">Carbohydrate metabolism</keyword>
<comment type="similarity">
    <text evidence="1 6">Belongs to the glycosyl hydrolase 3 family.</text>
</comment>
<dbReference type="Proteomes" id="UP000502498">
    <property type="component" value="Chromosome"/>
</dbReference>
<evidence type="ECO:0000256" key="1">
    <source>
        <dbReference type="ARBA" id="ARBA00005336"/>
    </source>
</evidence>
<dbReference type="InterPro" id="IPR026891">
    <property type="entry name" value="Fn3-like"/>
</dbReference>
<dbReference type="Gene3D" id="2.60.40.10">
    <property type="entry name" value="Immunoglobulins"/>
    <property type="match status" value="1"/>
</dbReference>
<keyword evidence="2 6" id="KW-0378">Hydrolase</keyword>
<proteinExistence type="inferred from homology"/>
<sequence>MSAPTPPASVDTLVAQLTLEEKALLLEGVGAWNTNGVPRLGIRQLFVTDGPHGVRKVRANAGAFGLAEAEPSTSFPTSTTLAKTWDPELARQVGAAIGRESAALEVDVLLAPGVNIMRSPLCGRNFEYFSEDPLVSGVFGTAFVQGVQSEGVATSVKHFAANSNEDFRFVGDSVVDERALREIYLRAFERIVKDAAPATVMCAYNQLNGTYCSDNRELLTDILRDEWGFDGLVMTDWGATHDRVAGIVAGCDLDMPGEVAHNRAEIIAATRDGRLPEELLDQAVARVLALVDRCSADHTAGAVDAEGHAALAERVAIEGAVLLANDGALPLDAKRSGLVVIGEQFERMRYQGAGSSLISPPATVSPRDAFDRRDVSYTFARGYRALDPRIDETLERQALAAASDADTVLFFGGLGDLEESEGFDRTSMALPEAQVRLLNGLVDAGSRVVLVLSTGSPVEIPRHDELAAVLLLSLPGMNGGEAAAQLLFGEANPSGKLTESWTRSAADASCAGDFNRSGVAAYYESIYVGYRFHDKAGTDLRYPFGHGLSYTTFAYRDLEVTVEGGRVTATVTAVNTGDRDGAEAVQLYVRNNRGEVFKADKELRAFAKVRVAAGDSMRVALSFELDDLAYWDVEDHAWVLENGSYEILVAASASDIRLTAPLVVDQGRVSRSPYSAAVDHAYATPPASVPAVFAELLGRPVPVLARSRRLGLERRLGDARRSILGGIFLRAVIGRVKKDFEAALALPDSLERDARVKSTHFVLRMMPSMSLRSMAMSSAGELPFHIAEGLELLAAGHPIRGIRRLAGTPEPQETR</sequence>
<dbReference type="PANTHER" id="PTHR42715:SF10">
    <property type="entry name" value="BETA-GLUCOSIDASE"/>
    <property type="match status" value="1"/>
</dbReference>
<dbReference type="InterPro" id="IPR017853">
    <property type="entry name" value="GH"/>
</dbReference>
<accession>A0A7D4U5Z1</accession>
<gene>
    <name evidence="8" type="ORF">HQM25_14845</name>
</gene>
<evidence type="ECO:0000259" key="7">
    <source>
        <dbReference type="SMART" id="SM01217"/>
    </source>
</evidence>
<dbReference type="Pfam" id="PF14310">
    <property type="entry name" value="Fn3-like"/>
    <property type="match status" value="1"/>
</dbReference>
<evidence type="ECO:0000256" key="3">
    <source>
        <dbReference type="ARBA" id="ARBA00023277"/>
    </source>
</evidence>
<dbReference type="InterPro" id="IPR036962">
    <property type="entry name" value="Glyco_hydro_3_N_sf"/>
</dbReference>